<accession>U5LH80</accession>
<dbReference type="KEGG" id="bif:N288_25015"/>
<name>U5LH80_9BACI</name>
<dbReference type="HOGENOM" id="CLU_070500_1_1_9"/>
<dbReference type="AlphaFoldDB" id="U5LH80"/>
<evidence type="ECO:0000313" key="1">
    <source>
        <dbReference type="EMBL" id="AGX06835.1"/>
    </source>
</evidence>
<evidence type="ECO:0000313" key="2">
    <source>
        <dbReference type="Proteomes" id="UP000017805"/>
    </source>
</evidence>
<dbReference type="PATRIC" id="fig|1367477.3.peg.4994"/>
<dbReference type="InterPro" id="IPR043749">
    <property type="entry name" value="DUF5694"/>
</dbReference>
<reference evidence="1 2" key="1">
    <citation type="submission" date="2013-07" db="EMBL/GenBank/DDBJ databases">
        <title>Complete genome sequence of Bacillus infantis NRRL B-14911 that has potential to induce cardiac disease by antigenic mimicry.</title>
        <authorList>
            <person name="Massilamany C."/>
            <person name="Smith T.P.L."/>
            <person name="Loy J.D."/>
            <person name="Barletta R."/>
            <person name="Reddy J."/>
        </authorList>
    </citation>
    <scope>NUCLEOTIDE SEQUENCE [LARGE SCALE GENOMIC DNA]</scope>
    <source>
        <strain evidence="1 2">NRRL B-14911</strain>
    </source>
</reference>
<dbReference type="EMBL" id="CP006643">
    <property type="protein sequence ID" value="AGX06835.1"/>
    <property type="molecule type" value="Genomic_DNA"/>
</dbReference>
<dbReference type="Pfam" id="PF18950">
    <property type="entry name" value="DUF5694"/>
    <property type="match status" value="1"/>
</dbReference>
<proteinExistence type="predicted"/>
<dbReference type="STRING" id="1367477.N288_25015"/>
<keyword evidence="2" id="KW-1185">Reference proteome</keyword>
<organism evidence="1 2">
    <name type="scientific">Bacillus infantis NRRL B-14911</name>
    <dbReference type="NCBI Taxonomy" id="1367477"/>
    <lineage>
        <taxon>Bacteria</taxon>
        <taxon>Bacillati</taxon>
        <taxon>Bacillota</taxon>
        <taxon>Bacilli</taxon>
        <taxon>Bacillales</taxon>
        <taxon>Bacillaceae</taxon>
        <taxon>Bacillus</taxon>
    </lineage>
</organism>
<protein>
    <submittedName>
        <fullName evidence="1">Uncharacterized protein</fullName>
    </submittedName>
</protein>
<gene>
    <name evidence="1" type="ORF">N288_25015</name>
</gene>
<sequence>MFPIKPTLLIFGTDHFAGIDNGDMYMTDKMDILSGTRQAEIQEVITCLKNFNPTKVALEVLQEKEEALNNEYASYLSGGYELTVNEIDQVGFRLAKECGLGHVHAVDWNQDEEGVPDLGALSEWEDTEEYRAFTEIGQKITSEANTFLQNHSIKDYLLWHNEPRNIARGQELYMKMSLTGSNSNPAGAIWTAKYWYYRNLLIFRNLVNLLDSNEERIFVLYGAAHLHLLLQFARESGLFDVEAAGDYLG</sequence>
<dbReference type="Proteomes" id="UP000017805">
    <property type="component" value="Chromosome"/>
</dbReference>